<proteinExistence type="predicted"/>
<name>A0ABY4P408_9PSEU</name>
<protein>
    <submittedName>
        <fullName evidence="2">Uncharacterized protein</fullName>
    </submittedName>
</protein>
<dbReference type="RefSeq" id="WP_240323188.1">
    <property type="nucleotide sequence ID" value="NZ_CP091196.1"/>
</dbReference>
<dbReference type="Proteomes" id="UP000830158">
    <property type="component" value="Chromosome"/>
</dbReference>
<reference evidence="2" key="1">
    <citation type="submission" date="2022-01" db="EMBL/GenBank/DDBJ databases">
        <title>PSI-footprinting approach for the identification of protein synthesis inhibitor producers.</title>
        <authorList>
            <person name="Handel F."/>
            <person name="Kulik A."/>
            <person name="Wex K.W."/>
            <person name="Berscheid A."/>
            <person name="Saur J.S."/>
            <person name="Winkler A."/>
            <person name="Wibberg D."/>
            <person name="Kalinowski J."/>
            <person name="Broetz-Oesterhelt H."/>
            <person name="Mast Y."/>
        </authorList>
    </citation>
    <scope>NUCLEOTIDE SEQUENCE</scope>
    <source>
        <strain evidence="2">KNN 49.3e</strain>
    </source>
</reference>
<evidence type="ECO:0000313" key="2">
    <source>
        <dbReference type="EMBL" id="UQS26956.1"/>
    </source>
</evidence>
<keyword evidence="3" id="KW-1185">Reference proteome</keyword>
<feature type="compositionally biased region" description="Low complexity" evidence="1">
    <location>
        <begin position="1"/>
        <end position="10"/>
    </location>
</feature>
<gene>
    <name evidence="2" type="ORF">L1857_31230</name>
</gene>
<sequence length="78" mass="8367">MFDEVAAAPAPRDDPVSEGQGQVSADRGRCACRGHGHAEGPRRRKTTLRAELDDPKVKFPLIAAGVLVAALLVRKLFC</sequence>
<accession>A0ABY4P408</accession>
<organism evidence="2 3">
    <name type="scientific">Amycolatopsis thermalba</name>
    <dbReference type="NCBI Taxonomy" id="944492"/>
    <lineage>
        <taxon>Bacteria</taxon>
        <taxon>Bacillati</taxon>
        <taxon>Actinomycetota</taxon>
        <taxon>Actinomycetes</taxon>
        <taxon>Pseudonocardiales</taxon>
        <taxon>Pseudonocardiaceae</taxon>
        <taxon>Amycolatopsis</taxon>
    </lineage>
</organism>
<dbReference type="EMBL" id="CP091196">
    <property type="protein sequence ID" value="UQS26956.1"/>
    <property type="molecule type" value="Genomic_DNA"/>
</dbReference>
<feature type="region of interest" description="Disordered" evidence="1">
    <location>
        <begin position="1"/>
        <end position="47"/>
    </location>
</feature>
<evidence type="ECO:0000313" key="3">
    <source>
        <dbReference type="Proteomes" id="UP000830158"/>
    </source>
</evidence>
<evidence type="ECO:0000256" key="1">
    <source>
        <dbReference type="SAM" id="MobiDB-lite"/>
    </source>
</evidence>